<proteinExistence type="predicted"/>
<sequence length="315" mass="35174">MDPRNPTNYLLDKIKRLREQIKTVMNKFQNDMERALGILSESNPGGDPVGANSDIVTGKSSSANLASHSTAGPSSISSVRKRACSPENQISSKKCHRTDKDDKTSSIKLKNTVSSISQQNDSSQAQKRKYRRTVDKQSISKQKEIQAMKVFQDAIAKALGISTATGISGTGTQIASTSVPYTNLAGNLEATRSTSSSVRKRTPSSEEEPTKKKKQKEHNKAKKNYKSTSKTTLWNPKRFRLRLGKGPKVHPKALERKPEAQQIQEKENCTTDDIFPPRAVVMTRLRERSPRMKIKDMLRMIRSEQSEKKDDSPTN</sequence>
<feature type="compositionally biased region" description="Polar residues" evidence="1">
    <location>
        <begin position="54"/>
        <end position="78"/>
    </location>
</feature>
<organism evidence="2 3">
    <name type="scientific">Xenopus laevis</name>
    <name type="common">African clawed frog</name>
    <dbReference type="NCBI Taxonomy" id="8355"/>
    <lineage>
        <taxon>Eukaryota</taxon>
        <taxon>Metazoa</taxon>
        <taxon>Chordata</taxon>
        <taxon>Craniata</taxon>
        <taxon>Vertebrata</taxon>
        <taxon>Euteleostomi</taxon>
        <taxon>Amphibia</taxon>
        <taxon>Batrachia</taxon>
        <taxon>Anura</taxon>
        <taxon>Pipoidea</taxon>
        <taxon>Pipidae</taxon>
        <taxon>Xenopodinae</taxon>
        <taxon>Xenopus</taxon>
        <taxon>Xenopus</taxon>
    </lineage>
</organism>
<dbReference type="Proteomes" id="UP000694892">
    <property type="component" value="Chromosome 7S"/>
</dbReference>
<accession>A0A974H9Y0</accession>
<feature type="region of interest" description="Disordered" evidence="1">
    <location>
        <begin position="250"/>
        <end position="271"/>
    </location>
</feature>
<protein>
    <submittedName>
        <fullName evidence="2">Uncharacterized protein</fullName>
    </submittedName>
</protein>
<feature type="compositionally biased region" description="Basic residues" evidence="1">
    <location>
        <begin position="211"/>
        <end position="225"/>
    </location>
</feature>
<gene>
    <name evidence="2" type="ORF">XELAEV_18036936mg</name>
</gene>
<evidence type="ECO:0000256" key="1">
    <source>
        <dbReference type="SAM" id="MobiDB-lite"/>
    </source>
</evidence>
<evidence type="ECO:0000313" key="3">
    <source>
        <dbReference type="Proteomes" id="UP000694892"/>
    </source>
</evidence>
<feature type="compositionally biased region" description="Basic and acidic residues" evidence="1">
    <location>
        <begin position="252"/>
        <end position="269"/>
    </location>
</feature>
<feature type="compositionally biased region" description="Polar residues" evidence="1">
    <location>
        <begin position="106"/>
        <end position="125"/>
    </location>
</feature>
<feature type="region of interest" description="Disordered" evidence="1">
    <location>
        <begin position="187"/>
        <end position="231"/>
    </location>
</feature>
<name>A0A974H9Y0_XENLA</name>
<dbReference type="EMBL" id="CM004479">
    <property type="protein sequence ID" value="OCT70010.1"/>
    <property type="molecule type" value="Genomic_DNA"/>
</dbReference>
<dbReference type="AlphaFoldDB" id="A0A974H9Y0"/>
<feature type="region of interest" description="Disordered" evidence="1">
    <location>
        <begin position="36"/>
        <end position="140"/>
    </location>
</feature>
<evidence type="ECO:0000313" key="2">
    <source>
        <dbReference type="EMBL" id="OCT70010.1"/>
    </source>
</evidence>
<reference evidence="3" key="1">
    <citation type="journal article" date="2016" name="Nature">
        <title>Genome evolution in the allotetraploid frog Xenopus laevis.</title>
        <authorList>
            <person name="Session A.M."/>
            <person name="Uno Y."/>
            <person name="Kwon T."/>
            <person name="Chapman J.A."/>
            <person name="Toyoda A."/>
            <person name="Takahashi S."/>
            <person name="Fukui A."/>
            <person name="Hikosaka A."/>
            <person name="Suzuki A."/>
            <person name="Kondo M."/>
            <person name="van Heeringen S.J."/>
            <person name="Quigley I."/>
            <person name="Heinz S."/>
            <person name="Ogino H."/>
            <person name="Ochi H."/>
            <person name="Hellsten U."/>
            <person name="Lyons J.B."/>
            <person name="Simakov O."/>
            <person name="Putnam N."/>
            <person name="Stites J."/>
            <person name="Kuroki Y."/>
            <person name="Tanaka T."/>
            <person name="Michiue T."/>
            <person name="Watanabe M."/>
            <person name="Bogdanovic O."/>
            <person name="Lister R."/>
            <person name="Georgiou G."/>
            <person name="Paranjpe S.S."/>
            <person name="van Kruijsbergen I."/>
            <person name="Shu S."/>
            <person name="Carlson J."/>
            <person name="Kinoshita T."/>
            <person name="Ohta Y."/>
            <person name="Mawaribuchi S."/>
            <person name="Jenkins J."/>
            <person name="Grimwood J."/>
            <person name="Schmutz J."/>
            <person name="Mitros T."/>
            <person name="Mozaffari S.V."/>
            <person name="Suzuki Y."/>
            <person name="Haramoto Y."/>
            <person name="Yamamoto T.S."/>
            <person name="Takagi C."/>
            <person name="Heald R."/>
            <person name="Miller K."/>
            <person name="Haudenschild C."/>
            <person name="Kitzman J."/>
            <person name="Nakayama T."/>
            <person name="Izutsu Y."/>
            <person name="Robert J."/>
            <person name="Fortriede J."/>
            <person name="Burns K."/>
            <person name="Lotay V."/>
            <person name="Karimi K."/>
            <person name="Yasuoka Y."/>
            <person name="Dichmann D.S."/>
            <person name="Flajnik M.F."/>
            <person name="Houston D.W."/>
            <person name="Shendure J."/>
            <person name="DuPasquier L."/>
            <person name="Vize P.D."/>
            <person name="Zorn A.M."/>
            <person name="Ito M."/>
            <person name="Marcotte E.M."/>
            <person name="Wallingford J.B."/>
            <person name="Ito Y."/>
            <person name="Asashima M."/>
            <person name="Ueno N."/>
            <person name="Matsuda Y."/>
            <person name="Veenstra G.J."/>
            <person name="Fujiyama A."/>
            <person name="Harland R.M."/>
            <person name="Taira M."/>
            <person name="Rokhsar D.S."/>
        </authorList>
    </citation>
    <scope>NUCLEOTIDE SEQUENCE [LARGE SCALE GENOMIC DNA]</scope>
    <source>
        <strain evidence="3">J</strain>
    </source>
</reference>